<accession>A0A6L5QLD4</accession>
<comment type="caution">
    <text evidence="2">The sequence shown here is derived from an EMBL/GenBank/DDBJ whole genome shotgun (WGS) entry which is preliminary data.</text>
</comment>
<dbReference type="Proteomes" id="UP000481037">
    <property type="component" value="Unassembled WGS sequence"/>
</dbReference>
<feature type="transmembrane region" description="Helical" evidence="1">
    <location>
        <begin position="6"/>
        <end position="30"/>
    </location>
</feature>
<dbReference type="RefSeq" id="WP_154367143.1">
    <property type="nucleotide sequence ID" value="NZ_WKJM01000021.1"/>
</dbReference>
<reference evidence="2 3" key="1">
    <citation type="submission" date="2019-11" db="EMBL/GenBank/DDBJ databases">
        <title>Novel species isolated from a subtropical stream in China.</title>
        <authorList>
            <person name="Lu H."/>
        </authorList>
    </citation>
    <scope>NUCLEOTIDE SEQUENCE [LARGE SCALE GENOMIC DNA]</scope>
    <source>
        <strain evidence="2 3">FT25W</strain>
    </source>
</reference>
<protein>
    <submittedName>
        <fullName evidence="2">Uncharacterized protein</fullName>
    </submittedName>
</protein>
<keyword evidence="3" id="KW-1185">Reference proteome</keyword>
<keyword evidence="1" id="KW-0472">Membrane</keyword>
<gene>
    <name evidence="2" type="ORF">GJ697_22090</name>
</gene>
<keyword evidence="1" id="KW-0812">Transmembrane</keyword>
<dbReference type="EMBL" id="WKJM01000021">
    <property type="protein sequence ID" value="MRX10529.1"/>
    <property type="molecule type" value="Genomic_DNA"/>
</dbReference>
<evidence type="ECO:0000313" key="3">
    <source>
        <dbReference type="Proteomes" id="UP000481037"/>
    </source>
</evidence>
<sequence length="64" mass="7061">MNWLTTVSPILIPIVALLIPIVGIIAGAVLKIQKLQLLHETIRVLSANGQQIPQELLDKILEKK</sequence>
<organism evidence="2 3">
    <name type="scientific">Duganella alba</name>
    <dbReference type="NCBI Taxonomy" id="2666081"/>
    <lineage>
        <taxon>Bacteria</taxon>
        <taxon>Pseudomonadati</taxon>
        <taxon>Pseudomonadota</taxon>
        <taxon>Betaproteobacteria</taxon>
        <taxon>Burkholderiales</taxon>
        <taxon>Oxalobacteraceae</taxon>
        <taxon>Telluria group</taxon>
        <taxon>Duganella</taxon>
    </lineage>
</organism>
<proteinExistence type="predicted"/>
<name>A0A6L5QLD4_9BURK</name>
<evidence type="ECO:0000256" key="1">
    <source>
        <dbReference type="SAM" id="Phobius"/>
    </source>
</evidence>
<evidence type="ECO:0000313" key="2">
    <source>
        <dbReference type="EMBL" id="MRX10529.1"/>
    </source>
</evidence>
<dbReference type="AlphaFoldDB" id="A0A6L5QLD4"/>
<keyword evidence="1" id="KW-1133">Transmembrane helix</keyword>